<name>A0A9P8V4J5_9PEZI</name>
<accession>A0A9P8V4J5</accession>
<dbReference type="Pfam" id="PF15365">
    <property type="entry name" value="PNRC"/>
    <property type="match status" value="1"/>
</dbReference>
<feature type="region of interest" description="Disordered" evidence="1">
    <location>
        <begin position="1"/>
        <end position="266"/>
    </location>
</feature>
<dbReference type="EMBL" id="JAGSXJ010000028">
    <property type="protein sequence ID" value="KAH6671617.1"/>
    <property type="molecule type" value="Genomic_DNA"/>
</dbReference>
<proteinExistence type="predicted"/>
<comment type="caution">
    <text evidence="2">The sequence shown here is derived from an EMBL/GenBank/DDBJ whole genome shotgun (WGS) entry which is preliminary data.</text>
</comment>
<gene>
    <name evidence="2" type="ORF">F5X68DRAFT_43889</name>
</gene>
<evidence type="ECO:0000313" key="3">
    <source>
        <dbReference type="Proteomes" id="UP000770015"/>
    </source>
</evidence>
<feature type="compositionally biased region" description="Basic and acidic residues" evidence="1">
    <location>
        <begin position="185"/>
        <end position="196"/>
    </location>
</feature>
<feature type="region of interest" description="Disordered" evidence="1">
    <location>
        <begin position="312"/>
        <end position="353"/>
    </location>
</feature>
<evidence type="ECO:0000313" key="2">
    <source>
        <dbReference type="EMBL" id="KAH6671617.1"/>
    </source>
</evidence>
<feature type="compositionally biased region" description="Low complexity" evidence="1">
    <location>
        <begin position="325"/>
        <end position="338"/>
    </location>
</feature>
<protein>
    <recommendedName>
        <fullName evidence="4">Proteophosphoglycan 5</fullName>
    </recommendedName>
</protein>
<evidence type="ECO:0008006" key="4">
    <source>
        <dbReference type="Google" id="ProtNLM"/>
    </source>
</evidence>
<dbReference type="GO" id="GO:0016071">
    <property type="term" value="P:mRNA metabolic process"/>
    <property type="evidence" value="ECO:0007669"/>
    <property type="project" value="UniProtKB-ARBA"/>
</dbReference>
<dbReference type="AlphaFoldDB" id="A0A9P8V4J5"/>
<feature type="compositionally biased region" description="Low complexity" evidence="1">
    <location>
        <begin position="126"/>
        <end position="137"/>
    </location>
</feature>
<sequence length="353" mass="36727">MQENINSQGRPTPSRRRNGRQGNKQPGQKMYASENDAAVNAYSAYAQSPQPFTPAKPSSTTPDPYSLQESNSVSKSSRPRNTGGKSRGRNAPVTSPDSPNAARKTPPNSLPTGKIATAYAGSTFHASPAPSALPIPSFYSKGAASPVPAAAKEQHPFAPNLDGNAPTPSRPSNPPSQDSPLEAIFRADRAEKERARRASFASTMTGPGPAGIASPSRPAFGETNSVPRQYRGFMQDRPQPPRSASGIPLSELDGAGAGHVGPSFSTPYHERIRAAHARPQPAFGTDAAATIGPGEDPSEALKRVLFGPKAGTAWAPAPTPPAPIPSAAAAPPGARPSGVAEMEDSLRRILKLS</sequence>
<dbReference type="InterPro" id="IPR028322">
    <property type="entry name" value="PNRC-like_rgn"/>
</dbReference>
<evidence type="ECO:0000256" key="1">
    <source>
        <dbReference type="SAM" id="MobiDB-lite"/>
    </source>
</evidence>
<dbReference type="Proteomes" id="UP000770015">
    <property type="component" value="Unassembled WGS sequence"/>
</dbReference>
<reference evidence="2" key="1">
    <citation type="journal article" date="2021" name="Nat. Commun.">
        <title>Genetic determinants of endophytism in the Arabidopsis root mycobiome.</title>
        <authorList>
            <person name="Mesny F."/>
            <person name="Miyauchi S."/>
            <person name="Thiergart T."/>
            <person name="Pickel B."/>
            <person name="Atanasova L."/>
            <person name="Karlsson M."/>
            <person name="Huettel B."/>
            <person name="Barry K.W."/>
            <person name="Haridas S."/>
            <person name="Chen C."/>
            <person name="Bauer D."/>
            <person name="Andreopoulos W."/>
            <person name="Pangilinan J."/>
            <person name="LaButti K."/>
            <person name="Riley R."/>
            <person name="Lipzen A."/>
            <person name="Clum A."/>
            <person name="Drula E."/>
            <person name="Henrissat B."/>
            <person name="Kohler A."/>
            <person name="Grigoriev I.V."/>
            <person name="Martin F.M."/>
            <person name="Hacquard S."/>
        </authorList>
    </citation>
    <scope>NUCLEOTIDE SEQUENCE</scope>
    <source>
        <strain evidence="2">MPI-SDFR-AT-0117</strain>
    </source>
</reference>
<feature type="compositionally biased region" description="Polar residues" evidence="1">
    <location>
        <begin position="1"/>
        <end position="11"/>
    </location>
</feature>
<keyword evidence="3" id="KW-1185">Reference proteome</keyword>
<feature type="compositionally biased region" description="Polar residues" evidence="1">
    <location>
        <begin position="45"/>
        <end position="84"/>
    </location>
</feature>
<dbReference type="OrthoDB" id="2142961at2759"/>
<organism evidence="2 3">
    <name type="scientific">Plectosphaerella plurivora</name>
    <dbReference type="NCBI Taxonomy" id="936078"/>
    <lineage>
        <taxon>Eukaryota</taxon>
        <taxon>Fungi</taxon>
        <taxon>Dikarya</taxon>
        <taxon>Ascomycota</taxon>
        <taxon>Pezizomycotina</taxon>
        <taxon>Sordariomycetes</taxon>
        <taxon>Hypocreomycetidae</taxon>
        <taxon>Glomerellales</taxon>
        <taxon>Plectosphaerellaceae</taxon>
        <taxon>Plectosphaerella</taxon>
    </lineage>
</organism>